<organism evidence="1 2">
    <name type="scientific">Takifugu rubripes</name>
    <name type="common">Japanese pufferfish</name>
    <name type="synonym">Fugu rubripes</name>
    <dbReference type="NCBI Taxonomy" id="31033"/>
    <lineage>
        <taxon>Eukaryota</taxon>
        <taxon>Metazoa</taxon>
        <taxon>Chordata</taxon>
        <taxon>Craniata</taxon>
        <taxon>Vertebrata</taxon>
        <taxon>Euteleostomi</taxon>
        <taxon>Actinopterygii</taxon>
        <taxon>Neopterygii</taxon>
        <taxon>Teleostei</taxon>
        <taxon>Neoteleostei</taxon>
        <taxon>Acanthomorphata</taxon>
        <taxon>Eupercaria</taxon>
        <taxon>Tetraodontiformes</taxon>
        <taxon>Tetradontoidea</taxon>
        <taxon>Tetraodontidae</taxon>
        <taxon>Takifugu</taxon>
    </lineage>
</organism>
<dbReference type="PANTHER" id="PTHR21301">
    <property type="entry name" value="REVERSE TRANSCRIPTASE"/>
    <property type="match status" value="1"/>
</dbReference>
<evidence type="ECO:0000313" key="2">
    <source>
        <dbReference type="Proteomes" id="UP000005226"/>
    </source>
</evidence>
<accession>A0A674N1X2</accession>
<sequence>MIAAYFESKGDTDPPPFTPKSDWTPPWTNVPVNIKKIIQRDLEHFDSKFKIKSIKPNLTKAEVEALRSLQNNPLIVIKPADKGSAVVIMDRDQYVLEGHRQLSDKNYYIQLDKPIYVETIPMVKQIAQTLYDKKFINSKQKTYLIGSEEPRPRRFYMLPKIHKEPEKWSKPHETPPGRPIVSDCNSETYYTAEYLDFYLNPLSIKHPSYLKDTYDFLGP</sequence>
<dbReference type="Ensembl" id="ENSTRUT00000084086.1">
    <property type="protein sequence ID" value="ENSTRUP00000067174.1"/>
    <property type="gene ID" value="ENSTRUG00000026507.1"/>
</dbReference>
<evidence type="ECO:0000313" key="1">
    <source>
        <dbReference type="Ensembl" id="ENSTRUP00000067174.1"/>
    </source>
</evidence>
<proteinExistence type="predicted"/>
<dbReference type="Proteomes" id="UP000005226">
    <property type="component" value="Chromosome 10"/>
</dbReference>
<dbReference type="PANTHER" id="PTHR21301:SF10">
    <property type="entry name" value="REVERSE TRANSCRIPTASE DOMAIN-CONTAINING PROTEIN"/>
    <property type="match status" value="1"/>
</dbReference>
<dbReference type="AlphaFoldDB" id="A0A674N1X2"/>
<dbReference type="OMA" id="LERIYMH"/>
<name>A0A674N1X2_TAKRU</name>
<reference evidence="1" key="2">
    <citation type="submission" date="2025-08" db="UniProtKB">
        <authorList>
            <consortium name="Ensembl"/>
        </authorList>
    </citation>
    <scope>IDENTIFICATION</scope>
</reference>
<dbReference type="InParanoid" id="A0A674N1X2"/>
<reference evidence="1 2" key="1">
    <citation type="journal article" date="2011" name="Genome Biol. Evol.">
        <title>Integration of the genetic map and genome assembly of fugu facilitates insights into distinct features of genome evolution in teleosts and mammals.</title>
        <authorList>
            <person name="Kai W."/>
            <person name="Kikuchi K."/>
            <person name="Tohari S."/>
            <person name="Chew A.K."/>
            <person name="Tay A."/>
            <person name="Fujiwara A."/>
            <person name="Hosoya S."/>
            <person name="Suetake H."/>
            <person name="Naruse K."/>
            <person name="Brenner S."/>
            <person name="Suzuki Y."/>
            <person name="Venkatesh B."/>
        </authorList>
    </citation>
    <scope>NUCLEOTIDE SEQUENCE [LARGE SCALE GENOMIC DNA]</scope>
</reference>
<protein>
    <submittedName>
        <fullName evidence="1">Uncharacterized protein</fullName>
    </submittedName>
</protein>
<dbReference type="GeneTree" id="ENSGT00940000154669"/>
<keyword evidence="2" id="KW-1185">Reference proteome</keyword>
<reference evidence="1" key="3">
    <citation type="submission" date="2025-09" db="UniProtKB">
        <authorList>
            <consortium name="Ensembl"/>
        </authorList>
    </citation>
    <scope>IDENTIFICATION</scope>
</reference>